<proteinExistence type="predicted"/>
<dbReference type="AlphaFoldDB" id="A0A3D2SF05"/>
<dbReference type="EMBL" id="DPVG01000059">
    <property type="protein sequence ID" value="HCK23476.1"/>
    <property type="molecule type" value="Genomic_DNA"/>
</dbReference>
<accession>A0A3D2SF05</accession>
<feature type="signal peptide" evidence="1">
    <location>
        <begin position="1"/>
        <end position="20"/>
    </location>
</feature>
<evidence type="ECO:0000313" key="3">
    <source>
        <dbReference type="Proteomes" id="UP000263098"/>
    </source>
</evidence>
<dbReference type="SUPFAM" id="SSF49464">
    <property type="entry name" value="Carboxypeptidase regulatory domain-like"/>
    <property type="match status" value="1"/>
</dbReference>
<gene>
    <name evidence="2" type="ORF">DHW31_01605</name>
</gene>
<evidence type="ECO:0000313" key="2">
    <source>
        <dbReference type="EMBL" id="HCK23476.1"/>
    </source>
</evidence>
<dbReference type="InterPro" id="IPR008969">
    <property type="entry name" value="CarboxyPept-like_regulatory"/>
</dbReference>
<keyword evidence="1" id="KW-0732">Signal</keyword>
<evidence type="ECO:0000256" key="1">
    <source>
        <dbReference type="SAM" id="SignalP"/>
    </source>
</evidence>
<dbReference type="Pfam" id="PF13620">
    <property type="entry name" value="CarboxypepD_reg"/>
    <property type="match status" value="1"/>
</dbReference>
<dbReference type="SUPFAM" id="SSF56935">
    <property type="entry name" value="Porins"/>
    <property type="match status" value="1"/>
</dbReference>
<comment type="caution">
    <text evidence="2">The sequence shown here is derived from an EMBL/GenBank/DDBJ whole genome shotgun (WGS) entry which is preliminary data.</text>
</comment>
<dbReference type="Gene3D" id="2.60.40.1120">
    <property type="entry name" value="Carboxypeptidase-like, regulatory domain"/>
    <property type="match status" value="1"/>
</dbReference>
<dbReference type="Proteomes" id="UP000263098">
    <property type="component" value="Unassembled WGS sequence"/>
</dbReference>
<protein>
    <recommendedName>
        <fullName evidence="4">Outer membrane protein beta-barrel domain-containing protein</fullName>
    </recommendedName>
</protein>
<feature type="non-terminal residue" evidence="2">
    <location>
        <position position="628"/>
    </location>
</feature>
<organism evidence="2 3">
    <name type="scientific">Bacteroides graminisolvens</name>
    <dbReference type="NCBI Taxonomy" id="477666"/>
    <lineage>
        <taxon>Bacteria</taxon>
        <taxon>Pseudomonadati</taxon>
        <taxon>Bacteroidota</taxon>
        <taxon>Bacteroidia</taxon>
        <taxon>Bacteroidales</taxon>
        <taxon>Bacteroidaceae</taxon>
        <taxon>Bacteroides</taxon>
    </lineage>
</organism>
<sequence>MIFKSFLLSLVLLLSFNTYAQTITGRVFDNNNKPVSYASVSILQENDSSVVNYATTDDQGSYKISMSVEGEFILKVSSLGYDPNYQKIVLSKGQNLHADIALSEKPYSLKEITVDGHYRGVKYGNDTIRYDVKRFTDGSEVVLGDVLNKLPGIEVDSKGAVKAQGKNVDKILLDGQDFFAGNAQMATKNLTADIAESVEVLNNYSEYSMLNGFQSSEQTVINVGVNKSKYGKISGDVMGGGGINNRYNFKGNLMQLNAKSMLSVIGSFNNTGEEVFSLDDYFRLQGGVNEVMGKSGKIDLSEEERRLLFPQNNTYSRDNGLSAINFSYQPKSNFKLNAYILHNRDKTRSEELNNYRYFSPDQTVFKTQESIQSRNNNCLTSGYFKLDYSPNKTLSMAYKGYISGSQMKEENEYNNDIQSQQINTIGNRNITPIRTQHKIMLMKSLGKNIFLTNARINYSNNPLRYDIETDSLLLPIALTKYGELYYGEQRIRQNQISGEISSAYFYRINKSYFLQPALGVDYESQKYTSSIYNNANGSLSILEGDSLHSNAISRNYDYYGSLNLLKNTGFFRFKLGLSAHLYNQVGTIKDKINDRNLFRVNPLVEMSLVFSPKHRLNTAFSRRYSSND</sequence>
<feature type="chain" id="PRO_5017624506" description="Outer membrane protein beta-barrel domain-containing protein" evidence="1">
    <location>
        <begin position="21"/>
        <end position="628"/>
    </location>
</feature>
<name>A0A3D2SF05_9BACE</name>
<evidence type="ECO:0008006" key="4">
    <source>
        <dbReference type="Google" id="ProtNLM"/>
    </source>
</evidence>
<reference evidence="2 3" key="1">
    <citation type="journal article" date="2018" name="Nat. Biotechnol.">
        <title>A standardized bacterial taxonomy based on genome phylogeny substantially revises the tree of life.</title>
        <authorList>
            <person name="Parks D.H."/>
            <person name="Chuvochina M."/>
            <person name="Waite D.W."/>
            <person name="Rinke C."/>
            <person name="Skarshewski A."/>
            <person name="Chaumeil P.A."/>
            <person name="Hugenholtz P."/>
        </authorList>
    </citation>
    <scope>NUCLEOTIDE SEQUENCE [LARGE SCALE GENOMIC DNA]</scope>
    <source>
        <strain evidence="2">UBA9667</strain>
    </source>
</reference>